<dbReference type="PROSITE" id="PS50225">
    <property type="entry name" value="SOCS"/>
    <property type="match status" value="1"/>
</dbReference>
<gene>
    <name evidence="2" type="ORF">ElyMa_001138300</name>
</gene>
<evidence type="ECO:0000313" key="2">
    <source>
        <dbReference type="EMBL" id="GFS03027.1"/>
    </source>
</evidence>
<feature type="domain" description="SOCS box" evidence="1">
    <location>
        <begin position="383"/>
        <end position="420"/>
    </location>
</feature>
<dbReference type="Gene3D" id="1.10.750.20">
    <property type="entry name" value="SOCS box"/>
    <property type="match status" value="1"/>
</dbReference>
<dbReference type="EMBL" id="BMAT01002256">
    <property type="protein sequence ID" value="GFS03027.1"/>
    <property type="molecule type" value="Genomic_DNA"/>
</dbReference>
<evidence type="ECO:0000259" key="1">
    <source>
        <dbReference type="PROSITE" id="PS50225"/>
    </source>
</evidence>
<protein>
    <recommendedName>
        <fullName evidence="1">SOCS box domain-containing protein</fullName>
    </recommendedName>
</protein>
<keyword evidence="3" id="KW-1185">Reference proteome</keyword>
<dbReference type="Proteomes" id="UP000762676">
    <property type="component" value="Unassembled WGS sequence"/>
</dbReference>
<dbReference type="Pfam" id="PF07525">
    <property type="entry name" value="SOCS_box"/>
    <property type="match status" value="1"/>
</dbReference>
<organism evidence="2 3">
    <name type="scientific">Elysia marginata</name>
    <dbReference type="NCBI Taxonomy" id="1093978"/>
    <lineage>
        <taxon>Eukaryota</taxon>
        <taxon>Metazoa</taxon>
        <taxon>Spiralia</taxon>
        <taxon>Lophotrochozoa</taxon>
        <taxon>Mollusca</taxon>
        <taxon>Gastropoda</taxon>
        <taxon>Heterobranchia</taxon>
        <taxon>Euthyneura</taxon>
        <taxon>Panpulmonata</taxon>
        <taxon>Sacoglossa</taxon>
        <taxon>Placobranchoidea</taxon>
        <taxon>Plakobranchidae</taxon>
        <taxon>Elysia</taxon>
    </lineage>
</organism>
<sequence>MSAIGSSLFFDHVDQSGHKWAPPSLHHGIDIQLKKWACDWDHRVFQDKLITPFSPNFLYNEHQHWKISKLVDTYHTTQPERAGKDRFVWACFACAIIKEHKYRLSLNQGRSCHTLCVSGEAGNLHSCFYVLLWISFHLRLPTTEIVEEILAEVLSCTKSLKFLFSFLPSMSLKLYIQLLWSKPWRVEDKLCIEFFSLFDVDLHPRSFCKNAFNLAQPMLLYLVQHLPPLHRDANRVNQSSRTLAYIVNKPILYGRKFSLLYIGIQFHDRELVEAALARGALADKSYWDAITESYTSAEKTLVSSVNAIVGTQQFLARLMPEPTDFFISNMDAISHYAPLILRSLYRPQMRKSSGKWSEESIYELNCQIADTWGIECKPDFPLLQHACKVVIRRQIFKADKMLLPQAAQQLPLPQKLIRYINLELD</sequence>
<dbReference type="SMART" id="SM00969">
    <property type="entry name" value="SOCS_box"/>
    <property type="match status" value="1"/>
</dbReference>
<evidence type="ECO:0000313" key="3">
    <source>
        <dbReference type="Proteomes" id="UP000762676"/>
    </source>
</evidence>
<accession>A0AAV4I244</accession>
<name>A0AAV4I244_9GAST</name>
<comment type="caution">
    <text evidence="2">The sequence shown here is derived from an EMBL/GenBank/DDBJ whole genome shotgun (WGS) entry which is preliminary data.</text>
</comment>
<dbReference type="InterPro" id="IPR001496">
    <property type="entry name" value="SOCS_box"/>
</dbReference>
<reference evidence="2 3" key="1">
    <citation type="journal article" date="2021" name="Elife">
        <title>Chloroplast acquisition without the gene transfer in kleptoplastic sea slugs, Plakobranchus ocellatus.</title>
        <authorList>
            <person name="Maeda T."/>
            <person name="Takahashi S."/>
            <person name="Yoshida T."/>
            <person name="Shimamura S."/>
            <person name="Takaki Y."/>
            <person name="Nagai Y."/>
            <person name="Toyoda A."/>
            <person name="Suzuki Y."/>
            <person name="Arimoto A."/>
            <person name="Ishii H."/>
            <person name="Satoh N."/>
            <person name="Nishiyama T."/>
            <person name="Hasebe M."/>
            <person name="Maruyama T."/>
            <person name="Minagawa J."/>
            <person name="Obokata J."/>
            <person name="Shigenobu S."/>
        </authorList>
    </citation>
    <scope>NUCLEOTIDE SEQUENCE [LARGE SCALE GENOMIC DNA]</scope>
</reference>
<proteinExistence type="predicted"/>
<dbReference type="AlphaFoldDB" id="A0AAV4I244"/>